<evidence type="ECO:0000256" key="2">
    <source>
        <dbReference type="PROSITE-ProRule" id="PRU00192"/>
    </source>
</evidence>
<evidence type="ECO:0000259" key="3">
    <source>
        <dbReference type="PROSITE" id="PS50002"/>
    </source>
</evidence>
<reference evidence="5" key="1">
    <citation type="submission" date="2022-11" db="UniProtKB">
        <authorList>
            <consortium name="WormBaseParasite"/>
        </authorList>
    </citation>
    <scope>IDENTIFICATION</scope>
</reference>
<dbReference type="SMART" id="SM00326">
    <property type="entry name" value="SH3"/>
    <property type="match status" value="1"/>
</dbReference>
<keyword evidence="4" id="KW-1185">Reference proteome</keyword>
<dbReference type="GO" id="GO:0045202">
    <property type="term" value="C:synapse"/>
    <property type="evidence" value="ECO:0007669"/>
    <property type="project" value="GOC"/>
</dbReference>
<evidence type="ECO:0000313" key="4">
    <source>
        <dbReference type="Proteomes" id="UP000887565"/>
    </source>
</evidence>
<dbReference type="Gene3D" id="2.30.30.40">
    <property type="entry name" value="SH3 Domains"/>
    <property type="match status" value="1"/>
</dbReference>
<dbReference type="AlphaFoldDB" id="A0A915JHA5"/>
<sequence length="445" mass="49991">MRDKLGLNGGMKKGLPAAVAGTAANNGSAPQSFTSINVPPNAITPAGAFVTTVATTSAPSYAFVPTESLRSSTAATVQLPQPAGAQPQASSYYVFHPHLSQQHALGDLALPANAILVDKQQTTPASLAEIENNYLLRHQQRQMNAAMAAGTNLNRAAMAAGLVPFGSDVQSPLGGWQHQRQQRYPVYQMPNKSLNYSRDRRSLPIGYSDEEYELSQQMPPPSTRPLMARYKKKLMQIDNRALSEPDLRLDPRTLPQALRGKRIRPRYVVALYDYNPRHMSPNPNGARDELPFHKGQVILAFTEKDADGFYYGELNGRYGLIPSNLVVETDREGQSVLVVQQRLADLSFDDQDFDYYASQPLPERYGPYDQRDFDQRSSQQYSVNLPRDNRLMRHRPMAVTDLERWSNYSDPLLTRNRYPDYEFDPTTSQPQIARIVTDQHQKYET</sequence>
<evidence type="ECO:0000256" key="1">
    <source>
        <dbReference type="ARBA" id="ARBA00022443"/>
    </source>
</evidence>
<keyword evidence="1 2" id="KW-0728">SH3 domain</keyword>
<dbReference type="PANTHER" id="PTHR14234">
    <property type="entry name" value="RIM BINDING PROTEIN-RELATED"/>
    <property type="match status" value="1"/>
</dbReference>
<evidence type="ECO:0000313" key="5">
    <source>
        <dbReference type="WBParaSite" id="nRc.2.0.1.t25494-RA"/>
    </source>
</evidence>
<dbReference type="InterPro" id="IPR036028">
    <property type="entry name" value="SH3-like_dom_sf"/>
</dbReference>
<feature type="domain" description="SH3" evidence="3">
    <location>
        <begin position="263"/>
        <end position="331"/>
    </location>
</feature>
<protein>
    <submittedName>
        <fullName evidence="5">SH3 domain-containing protein</fullName>
    </submittedName>
</protein>
<dbReference type="PROSITE" id="PS50002">
    <property type="entry name" value="SH3"/>
    <property type="match status" value="1"/>
</dbReference>
<accession>A0A915JHA5</accession>
<name>A0A915JHA5_ROMCU</name>
<dbReference type="InterPro" id="IPR001452">
    <property type="entry name" value="SH3_domain"/>
</dbReference>
<dbReference type="PRINTS" id="PR00452">
    <property type="entry name" value="SH3DOMAIN"/>
</dbReference>
<organism evidence="4 5">
    <name type="scientific">Romanomermis culicivorax</name>
    <name type="common">Nematode worm</name>
    <dbReference type="NCBI Taxonomy" id="13658"/>
    <lineage>
        <taxon>Eukaryota</taxon>
        <taxon>Metazoa</taxon>
        <taxon>Ecdysozoa</taxon>
        <taxon>Nematoda</taxon>
        <taxon>Enoplea</taxon>
        <taxon>Dorylaimia</taxon>
        <taxon>Mermithida</taxon>
        <taxon>Mermithoidea</taxon>
        <taxon>Mermithidae</taxon>
        <taxon>Romanomermis</taxon>
    </lineage>
</organism>
<dbReference type="FunFam" id="2.30.30.40:FF:000023">
    <property type="entry name" value="RIMS-binding protein 2 isoform F"/>
    <property type="match status" value="1"/>
</dbReference>
<dbReference type="GO" id="GO:0007274">
    <property type="term" value="P:neuromuscular synaptic transmission"/>
    <property type="evidence" value="ECO:0007669"/>
    <property type="project" value="TreeGrafter"/>
</dbReference>
<dbReference type="PANTHER" id="PTHR14234:SF19">
    <property type="entry name" value="RIM-BINDING PROTEIN, ISOFORM F"/>
    <property type="match status" value="1"/>
</dbReference>
<dbReference type="WBParaSite" id="nRc.2.0.1.t25494-RA">
    <property type="protein sequence ID" value="nRc.2.0.1.t25494-RA"/>
    <property type="gene ID" value="nRc.2.0.1.g25494"/>
</dbReference>
<dbReference type="Pfam" id="PF07653">
    <property type="entry name" value="SH3_2"/>
    <property type="match status" value="1"/>
</dbReference>
<proteinExistence type="predicted"/>
<dbReference type="SUPFAM" id="SSF50044">
    <property type="entry name" value="SH3-domain"/>
    <property type="match status" value="1"/>
</dbReference>
<dbReference type="Proteomes" id="UP000887565">
    <property type="component" value="Unplaced"/>
</dbReference>
<dbReference type="InterPro" id="IPR040325">
    <property type="entry name" value="RIMBP1/2/3"/>
</dbReference>